<accession>A0A0C1VN31</accession>
<reference evidence="2 3" key="1">
    <citation type="submission" date="2014-07" db="EMBL/GenBank/DDBJ databases">
        <title>Unique and conserved regions in Vibrio harveyi and related species in comparison with the shrimp pathogen Vibrio harveyi CAIM 1792.</title>
        <authorList>
            <person name="Espinoza-Valles I."/>
            <person name="Vora G."/>
            <person name="Leekitcharoenphon P."/>
            <person name="Ussery D."/>
            <person name="Hoj L."/>
            <person name="Gomez-Gil B."/>
        </authorList>
    </citation>
    <scope>NUCLEOTIDE SEQUENCE [LARGE SCALE GENOMIC DNA]</scope>
    <source>
        <strain evidence="3">CAIM 1854 / LMG 25443</strain>
    </source>
</reference>
<gene>
    <name evidence="2" type="ORF">H735_20885</name>
</gene>
<comment type="caution">
    <text evidence="2">The sequence shown here is derived from an EMBL/GenBank/DDBJ whole genome shotgun (WGS) entry which is preliminary data.</text>
</comment>
<evidence type="ECO:0000313" key="2">
    <source>
        <dbReference type="EMBL" id="KIF51253.1"/>
    </source>
</evidence>
<sequence length="119" mass="13054">MRLFVVGAMLLFLNACAQTTLPTSVSVTDWQAFGKQSALDGAIELSEERIAKLDDTNRATPELITAYKTGYQEGKQEYCEQSAYILGVQGAPYFGICDDVDPFFQNDYESGRLSTAGGY</sequence>
<feature type="signal peptide" evidence="1">
    <location>
        <begin position="1"/>
        <end position="17"/>
    </location>
</feature>
<dbReference type="PATRIC" id="fig|1229493.5.peg.3574"/>
<name>A0A0C1VN31_9VIBR</name>
<evidence type="ECO:0000256" key="1">
    <source>
        <dbReference type="SAM" id="SignalP"/>
    </source>
</evidence>
<dbReference type="EMBL" id="JPRD01000041">
    <property type="protein sequence ID" value="KIF51253.1"/>
    <property type="molecule type" value="Genomic_DNA"/>
</dbReference>
<dbReference type="Pfam" id="PF10973">
    <property type="entry name" value="DUF2799"/>
    <property type="match status" value="1"/>
</dbReference>
<keyword evidence="1" id="KW-0732">Signal</keyword>
<proteinExistence type="predicted"/>
<protein>
    <recommendedName>
        <fullName evidence="4">Lipoprotein</fullName>
    </recommendedName>
</protein>
<dbReference type="Proteomes" id="UP000031586">
    <property type="component" value="Unassembled WGS sequence"/>
</dbReference>
<evidence type="ECO:0008006" key="4">
    <source>
        <dbReference type="Google" id="ProtNLM"/>
    </source>
</evidence>
<evidence type="ECO:0000313" key="3">
    <source>
        <dbReference type="Proteomes" id="UP000031586"/>
    </source>
</evidence>
<organism evidence="2 3">
    <name type="scientific">Vibrio owensii CAIM 1854 = LMG 25443</name>
    <dbReference type="NCBI Taxonomy" id="1229493"/>
    <lineage>
        <taxon>Bacteria</taxon>
        <taxon>Pseudomonadati</taxon>
        <taxon>Pseudomonadota</taxon>
        <taxon>Gammaproteobacteria</taxon>
        <taxon>Vibrionales</taxon>
        <taxon>Vibrionaceae</taxon>
        <taxon>Vibrio</taxon>
    </lineage>
</organism>
<dbReference type="RefSeq" id="WP_009707810.1">
    <property type="nucleotide sequence ID" value="NZ_BAOH01000058.1"/>
</dbReference>
<feature type="chain" id="PRO_5002140477" description="Lipoprotein" evidence="1">
    <location>
        <begin position="18"/>
        <end position="119"/>
    </location>
</feature>
<dbReference type="AlphaFoldDB" id="A0A0C1VN31"/>
<dbReference type="InterPro" id="IPR021242">
    <property type="entry name" value="DUF2799"/>
</dbReference>